<dbReference type="PANTHER" id="PTHR35569">
    <property type="entry name" value="CYANAMIDE HYDRATASE DDI2-RELATED"/>
    <property type="match status" value="1"/>
</dbReference>
<evidence type="ECO:0000259" key="1">
    <source>
        <dbReference type="SMART" id="SM00471"/>
    </source>
</evidence>
<comment type="caution">
    <text evidence="2">The sequence shown here is derived from an EMBL/GenBank/DDBJ whole genome shotgun (WGS) entry which is preliminary data.</text>
</comment>
<gene>
    <name evidence="2" type="ORF">IU470_29850</name>
</gene>
<reference evidence="2 3" key="1">
    <citation type="submission" date="2020-10" db="EMBL/GenBank/DDBJ databases">
        <title>Identification of Nocardia species via Next-generation sequencing and recognition of intraspecies genetic diversity.</title>
        <authorList>
            <person name="Li P."/>
            <person name="Li P."/>
            <person name="Lu B."/>
        </authorList>
    </citation>
    <scope>NUCLEOTIDE SEQUENCE [LARGE SCALE GENOMIC DNA]</scope>
    <source>
        <strain evidence="2 3">N-11</strain>
    </source>
</reference>
<evidence type="ECO:0000313" key="2">
    <source>
        <dbReference type="EMBL" id="MBF6229281.1"/>
    </source>
</evidence>
<organism evidence="2 3">
    <name type="scientific">Nocardia abscessus</name>
    <dbReference type="NCBI Taxonomy" id="120957"/>
    <lineage>
        <taxon>Bacteria</taxon>
        <taxon>Bacillati</taxon>
        <taxon>Actinomycetota</taxon>
        <taxon>Actinomycetes</taxon>
        <taxon>Mycobacteriales</taxon>
        <taxon>Nocardiaceae</taxon>
        <taxon>Nocardia</taxon>
    </lineage>
</organism>
<proteinExistence type="predicted"/>
<evidence type="ECO:0000313" key="3">
    <source>
        <dbReference type="Proteomes" id="UP000807309"/>
    </source>
</evidence>
<protein>
    <submittedName>
        <fullName evidence="2">HD domain-containing protein</fullName>
    </submittedName>
</protein>
<dbReference type="EMBL" id="JADLRE010000033">
    <property type="protein sequence ID" value="MBF6229281.1"/>
    <property type="molecule type" value="Genomic_DNA"/>
</dbReference>
<dbReference type="Proteomes" id="UP000807309">
    <property type="component" value="Unassembled WGS sequence"/>
</dbReference>
<dbReference type="InterPro" id="IPR003607">
    <property type="entry name" value="HD/PDEase_dom"/>
</dbReference>
<accession>A0ABS0CG33</accession>
<dbReference type="Pfam" id="PF01966">
    <property type="entry name" value="HD"/>
    <property type="match status" value="1"/>
</dbReference>
<dbReference type="Gene3D" id="1.10.3210.10">
    <property type="entry name" value="Hypothetical protein af1432"/>
    <property type="match status" value="1"/>
</dbReference>
<dbReference type="RefSeq" id="WP_195036130.1">
    <property type="nucleotide sequence ID" value="NZ_JADLRE010000033.1"/>
</dbReference>
<dbReference type="SMART" id="SM00471">
    <property type="entry name" value="HDc"/>
    <property type="match status" value="1"/>
</dbReference>
<dbReference type="CDD" id="cd00077">
    <property type="entry name" value="HDc"/>
    <property type="match status" value="1"/>
</dbReference>
<keyword evidence="3" id="KW-1185">Reference proteome</keyword>
<name>A0ABS0CG33_9NOCA</name>
<dbReference type="InterPro" id="IPR006674">
    <property type="entry name" value="HD_domain"/>
</dbReference>
<dbReference type="PANTHER" id="PTHR35569:SF1">
    <property type="entry name" value="CYANAMIDE HYDRATASE DDI2-RELATED"/>
    <property type="match status" value="1"/>
</dbReference>
<sequence length="248" mass="27273">MGVLDELDWNWASLTGGVLSRRQAMRLGTLLLAVLPSLLDSKVRTALGGHGAARLDDLAFPDTPLARDAERRARERLSAPVYEHSWRTYYFGRALARYDRAAAVDDELAFVAAMLHDIELENPIPGRCFAVRGAEYAEAALTELGETPERMQLVRDGIAQHITLGLSDLSTIAGLLASGAGLDLFGLRWPDMDQQWLTTVLTEHPRRNFKSAVIQAARAEVAAVPDGRLALIYRTGWELLVLTAPWAS</sequence>
<feature type="domain" description="HD/PDEase" evidence="1">
    <location>
        <begin position="77"/>
        <end position="149"/>
    </location>
</feature>
<dbReference type="SUPFAM" id="SSF109604">
    <property type="entry name" value="HD-domain/PDEase-like"/>
    <property type="match status" value="1"/>
</dbReference>